<gene>
    <name evidence="3" type="ORF">QO011_001386</name>
</gene>
<proteinExistence type="inferred from homology"/>
<dbReference type="EC" id="1.1.1.100" evidence="3"/>
<dbReference type="RefSeq" id="WP_307269544.1">
    <property type="nucleotide sequence ID" value="NZ_JAUSVX010000002.1"/>
</dbReference>
<keyword evidence="2 3" id="KW-0560">Oxidoreductase</keyword>
<accession>A0ABU0J2A5</accession>
<protein>
    <submittedName>
        <fullName evidence="3">3-oxoacyl-[acyl-carrier protein] reductase</fullName>
        <ecNumber evidence="3">1.1.1.100</ecNumber>
    </submittedName>
</protein>
<comment type="similarity">
    <text evidence="1">Belongs to the short-chain dehydrogenases/reductases (SDR) family.</text>
</comment>
<dbReference type="SUPFAM" id="SSF51735">
    <property type="entry name" value="NAD(P)-binding Rossmann-fold domains"/>
    <property type="match status" value="1"/>
</dbReference>
<dbReference type="Proteomes" id="UP001242480">
    <property type="component" value="Unassembled WGS sequence"/>
</dbReference>
<dbReference type="PANTHER" id="PTHR42760">
    <property type="entry name" value="SHORT-CHAIN DEHYDROGENASES/REDUCTASES FAMILY MEMBER"/>
    <property type="match status" value="1"/>
</dbReference>
<dbReference type="Gene3D" id="3.40.50.720">
    <property type="entry name" value="NAD(P)-binding Rossmann-like Domain"/>
    <property type="match status" value="1"/>
</dbReference>
<dbReference type="InterPro" id="IPR020904">
    <property type="entry name" value="Sc_DH/Rdtase_CS"/>
</dbReference>
<dbReference type="PRINTS" id="PR00080">
    <property type="entry name" value="SDRFAMILY"/>
</dbReference>
<keyword evidence="4" id="KW-1185">Reference proteome</keyword>
<evidence type="ECO:0000313" key="4">
    <source>
        <dbReference type="Proteomes" id="UP001242480"/>
    </source>
</evidence>
<reference evidence="3 4" key="1">
    <citation type="submission" date="2023-07" db="EMBL/GenBank/DDBJ databases">
        <title>Genomic Encyclopedia of Type Strains, Phase IV (KMG-IV): sequencing the most valuable type-strain genomes for metagenomic binning, comparative biology and taxonomic classification.</title>
        <authorList>
            <person name="Goeker M."/>
        </authorList>
    </citation>
    <scope>NUCLEOTIDE SEQUENCE [LARGE SCALE GENOMIC DNA]</scope>
    <source>
        <strain evidence="3 4">DSM 19619</strain>
    </source>
</reference>
<dbReference type="GO" id="GO:0004316">
    <property type="term" value="F:3-oxoacyl-[acyl-carrier-protein] reductase (NADPH) activity"/>
    <property type="evidence" value="ECO:0007669"/>
    <property type="project" value="UniProtKB-EC"/>
</dbReference>
<evidence type="ECO:0000256" key="1">
    <source>
        <dbReference type="ARBA" id="ARBA00006484"/>
    </source>
</evidence>
<dbReference type="PANTHER" id="PTHR42760:SF133">
    <property type="entry name" value="3-OXOACYL-[ACYL-CARRIER-PROTEIN] REDUCTASE"/>
    <property type="match status" value="1"/>
</dbReference>
<organism evidence="3 4">
    <name type="scientific">Labrys wisconsinensis</name>
    <dbReference type="NCBI Taxonomy" id="425677"/>
    <lineage>
        <taxon>Bacteria</taxon>
        <taxon>Pseudomonadati</taxon>
        <taxon>Pseudomonadota</taxon>
        <taxon>Alphaproteobacteria</taxon>
        <taxon>Hyphomicrobiales</taxon>
        <taxon>Xanthobacteraceae</taxon>
        <taxon>Labrys</taxon>
    </lineage>
</organism>
<sequence>MPGDPRRLDGEVALVTGAARNIGAATALRLAAAGAAVAVHHHSASSRDDAEAVAAQILSGGGRAIAVEADIASEAAVTAMVAAVDAALGGPTILVNNAAASVVGARPWTDLAPDDWDRVLRTNVTGAFLCARAAYPFMRARGRGRIVTMGSVRSPLGRPGNAHYTASKSALEGMGRVLAREMGIDGITVNTIIVGAIRTPAEAAYGDAAEIDGALLELQAIKRRGEPEDVAGLVAFLASHEAGFITGQSIVVDGGWVMH</sequence>
<dbReference type="Pfam" id="PF13561">
    <property type="entry name" value="adh_short_C2"/>
    <property type="match status" value="1"/>
</dbReference>
<dbReference type="PRINTS" id="PR00081">
    <property type="entry name" value="GDHRDH"/>
</dbReference>
<dbReference type="InterPro" id="IPR036291">
    <property type="entry name" value="NAD(P)-bd_dom_sf"/>
</dbReference>
<dbReference type="EMBL" id="JAUSVX010000002">
    <property type="protein sequence ID" value="MDQ0468386.1"/>
    <property type="molecule type" value="Genomic_DNA"/>
</dbReference>
<name>A0ABU0J2A5_9HYPH</name>
<comment type="caution">
    <text evidence="3">The sequence shown here is derived from an EMBL/GenBank/DDBJ whole genome shotgun (WGS) entry which is preliminary data.</text>
</comment>
<dbReference type="PROSITE" id="PS00061">
    <property type="entry name" value="ADH_SHORT"/>
    <property type="match status" value="1"/>
</dbReference>
<dbReference type="InterPro" id="IPR002347">
    <property type="entry name" value="SDR_fam"/>
</dbReference>
<evidence type="ECO:0000256" key="2">
    <source>
        <dbReference type="ARBA" id="ARBA00023002"/>
    </source>
</evidence>
<evidence type="ECO:0000313" key="3">
    <source>
        <dbReference type="EMBL" id="MDQ0468386.1"/>
    </source>
</evidence>